<dbReference type="SMART" id="SM00028">
    <property type="entry name" value="TPR"/>
    <property type="match status" value="3"/>
</dbReference>
<dbReference type="SUPFAM" id="SSF48452">
    <property type="entry name" value="TPR-like"/>
    <property type="match status" value="1"/>
</dbReference>
<keyword evidence="2" id="KW-0802">TPR repeat</keyword>
<dbReference type="Pfam" id="PF14559">
    <property type="entry name" value="TPR_19"/>
    <property type="match status" value="1"/>
</dbReference>
<dbReference type="RefSeq" id="WP_155165245.1">
    <property type="nucleotide sequence ID" value="NZ_DBGEAO010000059.1"/>
</dbReference>
<evidence type="ECO:0000313" key="3">
    <source>
        <dbReference type="EMBL" id="MTU43249.1"/>
    </source>
</evidence>
<dbReference type="Gene3D" id="1.25.40.10">
    <property type="entry name" value="Tetratricopeptide repeat domain"/>
    <property type="match status" value="1"/>
</dbReference>
<dbReference type="InterPro" id="IPR019734">
    <property type="entry name" value="TPR_rpt"/>
</dbReference>
<accession>A0A6I3S0W8</accession>
<sequence length="186" mass="20374">MRLPLIFGCAVLSGLLLSVQVSAQDSVPLFGDKTPDIVNPARSVSQLINQGKYADAMNLADKELAANPQNVNLRFLRGVIFMETKKNDEAKRVFEQLIREYPEIADSYNNLAVIYAGEGNLGRAQDLLERALMNNASSVTTYSNLGDIYAAKAADMYVKAARLAPKNGRLKEKAQIAQDLTIRTAP</sequence>
<name>A0A6I3S0W8_9BURK</name>
<gene>
    <name evidence="3" type="ORF">GMD42_06365</name>
</gene>
<organism evidence="3 4">
    <name type="scientific">Parasutterella excrementihominis</name>
    <dbReference type="NCBI Taxonomy" id="487175"/>
    <lineage>
        <taxon>Bacteria</taxon>
        <taxon>Pseudomonadati</taxon>
        <taxon>Pseudomonadota</taxon>
        <taxon>Betaproteobacteria</taxon>
        <taxon>Burkholderiales</taxon>
        <taxon>Sutterellaceae</taxon>
        <taxon>Parasutterella</taxon>
    </lineage>
</organism>
<evidence type="ECO:0000256" key="1">
    <source>
        <dbReference type="ARBA" id="ARBA00022737"/>
    </source>
</evidence>
<dbReference type="AlphaFoldDB" id="A0A6I3S0W8"/>
<keyword evidence="1" id="KW-0677">Repeat</keyword>
<evidence type="ECO:0000256" key="2">
    <source>
        <dbReference type="ARBA" id="ARBA00022803"/>
    </source>
</evidence>
<dbReference type="GO" id="GO:0055087">
    <property type="term" value="C:Ski complex"/>
    <property type="evidence" value="ECO:0007669"/>
    <property type="project" value="InterPro"/>
</dbReference>
<protein>
    <submittedName>
        <fullName evidence="3">Tetratricopeptide repeat protein</fullName>
    </submittedName>
</protein>
<dbReference type="InterPro" id="IPR011990">
    <property type="entry name" value="TPR-like_helical_dom_sf"/>
</dbReference>
<dbReference type="GO" id="GO:0006401">
    <property type="term" value="P:RNA catabolic process"/>
    <property type="evidence" value="ECO:0007669"/>
    <property type="project" value="InterPro"/>
</dbReference>
<proteinExistence type="predicted"/>
<comment type="caution">
    <text evidence="3">The sequence shown here is derived from an EMBL/GenBank/DDBJ whole genome shotgun (WGS) entry which is preliminary data.</text>
</comment>
<dbReference type="Pfam" id="PF13374">
    <property type="entry name" value="TPR_10"/>
    <property type="match status" value="1"/>
</dbReference>
<dbReference type="PANTHER" id="PTHR15704">
    <property type="entry name" value="SUPERKILLER 3 PROTEIN-RELATED"/>
    <property type="match status" value="1"/>
</dbReference>
<dbReference type="PANTHER" id="PTHR15704:SF7">
    <property type="entry name" value="SUPERKILLER COMPLEX PROTEIN 3"/>
    <property type="match status" value="1"/>
</dbReference>
<dbReference type="InterPro" id="IPR039226">
    <property type="entry name" value="Ski3/TTC37"/>
</dbReference>
<reference evidence="3 4" key="1">
    <citation type="journal article" date="2019" name="Nat. Med.">
        <title>A library of human gut bacterial isolates paired with longitudinal multiomics data enables mechanistic microbiome research.</title>
        <authorList>
            <person name="Poyet M."/>
            <person name="Groussin M."/>
            <person name="Gibbons S.M."/>
            <person name="Avila-Pacheco J."/>
            <person name="Jiang X."/>
            <person name="Kearney S.M."/>
            <person name="Perrotta A.R."/>
            <person name="Berdy B."/>
            <person name="Zhao S."/>
            <person name="Lieberman T.D."/>
            <person name="Swanson P.K."/>
            <person name="Smith M."/>
            <person name="Roesemann S."/>
            <person name="Alexander J.E."/>
            <person name="Rich S.A."/>
            <person name="Livny J."/>
            <person name="Vlamakis H."/>
            <person name="Clish C."/>
            <person name="Bullock K."/>
            <person name="Deik A."/>
            <person name="Scott J."/>
            <person name="Pierce K.A."/>
            <person name="Xavier R.J."/>
            <person name="Alm E.J."/>
        </authorList>
    </citation>
    <scope>NUCLEOTIDE SEQUENCE [LARGE SCALE GENOMIC DNA]</scope>
    <source>
        <strain evidence="3 4">BIOML-A2</strain>
    </source>
</reference>
<evidence type="ECO:0000313" key="4">
    <source>
        <dbReference type="Proteomes" id="UP000462362"/>
    </source>
</evidence>
<dbReference type="EMBL" id="WNCL01000015">
    <property type="protein sequence ID" value="MTU43249.1"/>
    <property type="molecule type" value="Genomic_DNA"/>
</dbReference>
<dbReference type="Proteomes" id="UP000462362">
    <property type="component" value="Unassembled WGS sequence"/>
</dbReference>